<dbReference type="InterPro" id="IPR000524">
    <property type="entry name" value="Tscrpt_reg_HTH_GntR"/>
</dbReference>
<protein>
    <submittedName>
        <fullName evidence="5">Transcriptional regulator</fullName>
    </submittedName>
</protein>
<evidence type="ECO:0000256" key="1">
    <source>
        <dbReference type="ARBA" id="ARBA00023015"/>
    </source>
</evidence>
<evidence type="ECO:0000313" key="5">
    <source>
        <dbReference type="EMBL" id="AIQ15104.1"/>
    </source>
</evidence>
<dbReference type="SUPFAM" id="SSF46785">
    <property type="entry name" value="Winged helix' DNA-binding domain"/>
    <property type="match status" value="1"/>
</dbReference>
<feature type="domain" description="HTH gntR-type" evidence="4">
    <location>
        <begin position="6"/>
        <end position="75"/>
    </location>
</feature>
<proteinExistence type="predicted"/>
<dbReference type="Gene3D" id="1.10.10.10">
    <property type="entry name" value="Winged helix-like DNA-binding domain superfamily/Winged helix DNA-binding domain"/>
    <property type="match status" value="1"/>
</dbReference>
<dbReference type="OrthoDB" id="369138at2"/>
<dbReference type="PANTHER" id="PTHR43537:SF5">
    <property type="entry name" value="UXU OPERON TRANSCRIPTIONAL REGULATOR"/>
    <property type="match status" value="1"/>
</dbReference>
<dbReference type="Pfam" id="PF07729">
    <property type="entry name" value="FCD"/>
    <property type="match status" value="1"/>
</dbReference>
<dbReference type="InterPro" id="IPR011711">
    <property type="entry name" value="GntR_C"/>
</dbReference>
<dbReference type="eggNOG" id="COG2186">
    <property type="taxonomic scope" value="Bacteria"/>
</dbReference>
<dbReference type="GO" id="GO:0003700">
    <property type="term" value="F:DNA-binding transcription factor activity"/>
    <property type="evidence" value="ECO:0007669"/>
    <property type="project" value="InterPro"/>
</dbReference>
<keyword evidence="3" id="KW-0804">Transcription</keyword>
<dbReference type="InterPro" id="IPR008920">
    <property type="entry name" value="TF_FadR/GntR_C"/>
</dbReference>
<dbReference type="InterPro" id="IPR036388">
    <property type="entry name" value="WH-like_DNA-bd_sf"/>
</dbReference>
<organism evidence="5 6">
    <name type="scientific">Paenibacillus durus</name>
    <name type="common">Paenibacillus azotofixans</name>
    <dbReference type="NCBI Taxonomy" id="44251"/>
    <lineage>
        <taxon>Bacteria</taxon>
        <taxon>Bacillati</taxon>
        <taxon>Bacillota</taxon>
        <taxon>Bacilli</taxon>
        <taxon>Bacillales</taxon>
        <taxon>Paenibacillaceae</taxon>
        <taxon>Paenibacillus</taxon>
    </lineage>
</organism>
<evidence type="ECO:0000256" key="3">
    <source>
        <dbReference type="ARBA" id="ARBA00023163"/>
    </source>
</evidence>
<dbReference type="GO" id="GO:0003677">
    <property type="term" value="F:DNA binding"/>
    <property type="evidence" value="ECO:0007669"/>
    <property type="project" value="UniProtKB-KW"/>
</dbReference>
<name>A0A089J1P1_PAEDU</name>
<evidence type="ECO:0000256" key="2">
    <source>
        <dbReference type="ARBA" id="ARBA00023125"/>
    </source>
</evidence>
<dbReference type="RefSeq" id="WP_042208779.1">
    <property type="nucleotide sequence ID" value="NZ_CP009288.1"/>
</dbReference>
<dbReference type="CDD" id="cd07377">
    <property type="entry name" value="WHTH_GntR"/>
    <property type="match status" value="1"/>
</dbReference>
<dbReference type="PRINTS" id="PR00035">
    <property type="entry name" value="HTHGNTR"/>
</dbReference>
<reference evidence="5 6" key="1">
    <citation type="submission" date="2014-08" db="EMBL/GenBank/DDBJ databases">
        <title>Comparative genomics of the Paenibacillus odorifer group.</title>
        <authorList>
            <person name="den Bakker H.C."/>
            <person name="Tsai Y.-C."/>
            <person name="Martin N."/>
            <person name="Korlach J."/>
            <person name="Wiedmann M."/>
        </authorList>
    </citation>
    <scope>NUCLEOTIDE SEQUENCE [LARGE SCALE GENOMIC DNA]</scope>
    <source>
        <strain evidence="5 6">DSM 1735</strain>
    </source>
</reference>
<dbReference type="STRING" id="44251.PDUR_26970"/>
<dbReference type="Proteomes" id="UP000029409">
    <property type="component" value="Chromosome"/>
</dbReference>
<evidence type="ECO:0000259" key="4">
    <source>
        <dbReference type="PROSITE" id="PS50949"/>
    </source>
</evidence>
<keyword evidence="6" id="KW-1185">Reference proteome</keyword>
<accession>A0A089J1P1</accession>
<sequence>MKRTGKSLSEHVAEDILAMITIEKKYAAGDKLPNENVLSAELEVSRTTLREAIRILAAHQVLEIRRGRGTYVKNNQELTGEFGLDELSAFPVDVKDLYEMRLIFEPQSAYYAAKRATDKELERILHYGRLEEELILRQEDRTEAERAFHKSIAKATHNEFMNRLMPILYQAIDKGVPLSDIDEEMVQNTLQDHRMIMEFLAKRDAEGAKTAMKLHIIHAMRGFGITED</sequence>
<gene>
    <name evidence="5" type="ORF">PDUR_26970</name>
</gene>
<dbReference type="SUPFAM" id="SSF48008">
    <property type="entry name" value="GntR ligand-binding domain-like"/>
    <property type="match status" value="1"/>
</dbReference>
<dbReference type="Gene3D" id="1.20.120.530">
    <property type="entry name" value="GntR ligand-binding domain-like"/>
    <property type="match status" value="1"/>
</dbReference>
<dbReference type="PANTHER" id="PTHR43537">
    <property type="entry name" value="TRANSCRIPTIONAL REGULATOR, GNTR FAMILY"/>
    <property type="match status" value="1"/>
</dbReference>
<dbReference type="AlphaFoldDB" id="A0A089J1P1"/>
<dbReference type="InterPro" id="IPR036390">
    <property type="entry name" value="WH_DNA-bd_sf"/>
</dbReference>
<dbReference type="SMART" id="SM00895">
    <property type="entry name" value="FCD"/>
    <property type="match status" value="1"/>
</dbReference>
<dbReference type="PROSITE" id="PS50949">
    <property type="entry name" value="HTH_GNTR"/>
    <property type="match status" value="1"/>
</dbReference>
<dbReference type="KEGG" id="pdu:PDUR_26970"/>
<dbReference type="EMBL" id="CP009288">
    <property type="protein sequence ID" value="AIQ15104.1"/>
    <property type="molecule type" value="Genomic_DNA"/>
</dbReference>
<evidence type="ECO:0000313" key="6">
    <source>
        <dbReference type="Proteomes" id="UP000029409"/>
    </source>
</evidence>
<dbReference type="Pfam" id="PF00392">
    <property type="entry name" value="GntR"/>
    <property type="match status" value="1"/>
</dbReference>
<keyword evidence="2" id="KW-0238">DNA-binding</keyword>
<keyword evidence="1" id="KW-0805">Transcription regulation</keyword>
<dbReference type="SMART" id="SM00345">
    <property type="entry name" value="HTH_GNTR"/>
    <property type="match status" value="1"/>
</dbReference>